<evidence type="ECO:0000256" key="1">
    <source>
        <dbReference type="SAM" id="MobiDB-lite"/>
    </source>
</evidence>
<proteinExistence type="predicted"/>
<dbReference type="GO" id="GO:0005666">
    <property type="term" value="C:RNA polymerase III complex"/>
    <property type="evidence" value="ECO:0007669"/>
    <property type="project" value="TreeGrafter"/>
</dbReference>
<dbReference type="InterPro" id="IPR006886">
    <property type="entry name" value="RNA_pol_III_Rpc5"/>
</dbReference>
<name>A0A0N1H1Y0_9EURO</name>
<feature type="compositionally biased region" description="Basic and acidic residues" evidence="1">
    <location>
        <begin position="296"/>
        <end position="306"/>
    </location>
</feature>
<feature type="region of interest" description="Disordered" evidence="1">
    <location>
        <begin position="296"/>
        <end position="404"/>
    </location>
</feature>
<feature type="compositionally biased region" description="Acidic residues" evidence="1">
    <location>
        <begin position="361"/>
        <end position="371"/>
    </location>
</feature>
<dbReference type="RefSeq" id="XP_017998469.1">
    <property type="nucleotide sequence ID" value="XM_018144314.1"/>
</dbReference>
<evidence type="ECO:0000313" key="3">
    <source>
        <dbReference type="Proteomes" id="UP000038010"/>
    </source>
</evidence>
<feature type="compositionally biased region" description="Low complexity" evidence="1">
    <location>
        <begin position="346"/>
        <end position="360"/>
    </location>
</feature>
<evidence type="ECO:0008006" key="4">
    <source>
        <dbReference type="Google" id="ProtNLM"/>
    </source>
</evidence>
<dbReference type="AlphaFoldDB" id="A0A0N1H1Y0"/>
<dbReference type="EMBL" id="LFJN01000018">
    <property type="protein sequence ID" value="KPI38506.1"/>
    <property type="molecule type" value="Genomic_DNA"/>
</dbReference>
<keyword evidence="3" id="KW-1185">Reference proteome</keyword>
<comment type="caution">
    <text evidence="2">The sequence shown here is derived from an EMBL/GenBank/DDBJ whole genome shotgun (WGS) entry which is preliminary data.</text>
</comment>
<dbReference type="PANTHER" id="PTHR12069">
    <property type="entry name" value="DNA-DIRECTED RNA POLYMERASES III 80 KDA POLYPEPTIDE RNA POLYMERASE III SUBUNIT 5"/>
    <property type="match status" value="1"/>
</dbReference>
<protein>
    <recommendedName>
        <fullName evidence="4">DNA-directed RNA polymerase III subunit rpc5</fullName>
    </recommendedName>
</protein>
<evidence type="ECO:0000313" key="2">
    <source>
        <dbReference type="EMBL" id="KPI38506.1"/>
    </source>
</evidence>
<feature type="compositionally biased region" description="Basic residues" evidence="1">
    <location>
        <begin position="395"/>
        <end position="404"/>
    </location>
</feature>
<dbReference type="OrthoDB" id="340681at2759"/>
<organism evidence="2 3">
    <name type="scientific">Cyphellophora attinorum</name>
    <dbReference type="NCBI Taxonomy" id="1664694"/>
    <lineage>
        <taxon>Eukaryota</taxon>
        <taxon>Fungi</taxon>
        <taxon>Dikarya</taxon>
        <taxon>Ascomycota</taxon>
        <taxon>Pezizomycotina</taxon>
        <taxon>Eurotiomycetes</taxon>
        <taxon>Chaetothyriomycetidae</taxon>
        <taxon>Chaetothyriales</taxon>
        <taxon>Cyphellophoraceae</taxon>
        <taxon>Cyphellophora</taxon>
    </lineage>
</organism>
<dbReference type="Proteomes" id="UP000038010">
    <property type="component" value="Unassembled WGS sequence"/>
</dbReference>
<dbReference type="Pfam" id="PF04801">
    <property type="entry name" value="RPC5"/>
    <property type="match status" value="1"/>
</dbReference>
<dbReference type="GeneID" id="28736194"/>
<reference evidence="2 3" key="1">
    <citation type="submission" date="2015-06" db="EMBL/GenBank/DDBJ databases">
        <title>Draft genome of the ant-associated black yeast Phialophora attae CBS 131958.</title>
        <authorList>
            <person name="Moreno L.F."/>
            <person name="Stielow B.J."/>
            <person name="de Hoog S."/>
            <person name="Vicente V.A."/>
            <person name="Weiss V.A."/>
            <person name="de Vries M."/>
            <person name="Cruz L.M."/>
            <person name="Souza E.M."/>
        </authorList>
    </citation>
    <scope>NUCLEOTIDE SEQUENCE [LARGE SCALE GENOMIC DNA]</scope>
    <source>
        <strain evidence="2 3">CBS 131958</strain>
    </source>
</reference>
<dbReference type="VEuPathDB" id="FungiDB:AB675_4193"/>
<accession>A0A0N1H1Y0</accession>
<gene>
    <name evidence="2" type="ORF">AB675_4193</name>
</gene>
<dbReference type="PANTHER" id="PTHR12069:SF0">
    <property type="entry name" value="DNA-DIRECTED RNA POLYMERASE III SUBUNIT RPC5"/>
    <property type="match status" value="1"/>
</dbReference>
<dbReference type="STRING" id="1664694.A0A0N1H1Y0"/>
<dbReference type="GO" id="GO:0042797">
    <property type="term" value="P:tRNA transcription by RNA polymerase III"/>
    <property type="evidence" value="ECO:0007669"/>
    <property type="project" value="TreeGrafter"/>
</dbReference>
<feature type="compositionally biased region" description="Basic and acidic residues" evidence="1">
    <location>
        <begin position="313"/>
        <end position="334"/>
    </location>
</feature>
<sequence length="404" mass="44014">MADDPVIASYDLILSSPPGSDAVVHDAAPSDKPGVLVLQYPAHRPAARPYCAALRQKPSTLRYKKATGIVEVDVPMLTTDNYNHEAGNRYGAAMTDSRTVSIGGSHGLVGGFNAGPTQVGSLHDVPAHQNGEAPPPLATQTLGGKIAKPSEKDPIYFLAAVRDGEIHLSHLDALVQLRPQLHHIDAEEENNQRRLHLSGGSANAKKPGVEITPKIESKAIEIKLKDSKEDPRDRSLNANTKLLRDIQTEPWQRHDWVDQDDALAKSQGDAFLWRNGEVDAPATLKSALSNSDWLDRMSAPREDGKKGLLAKLRGRERERARRKKAEEEKKKLKESAQPPGPSKGPLLEQSSDSELSSPDVSDLEQDADDQGMDVQINADALVEIKAEPEAEPAPSRRRGRPRKG</sequence>